<proteinExistence type="predicted"/>
<gene>
    <name evidence="1" type="ORF">OTU49_014926</name>
</gene>
<accession>A0AAW0YFB0</accession>
<dbReference type="AlphaFoldDB" id="A0AAW0YFB0"/>
<name>A0AAW0YFB0_CHEQU</name>
<protein>
    <submittedName>
        <fullName evidence="1">Uncharacterized protein</fullName>
    </submittedName>
</protein>
<evidence type="ECO:0000313" key="2">
    <source>
        <dbReference type="Proteomes" id="UP001445076"/>
    </source>
</evidence>
<dbReference type="Proteomes" id="UP001445076">
    <property type="component" value="Unassembled WGS sequence"/>
</dbReference>
<keyword evidence="2" id="KW-1185">Reference proteome</keyword>
<reference evidence="1 2" key="1">
    <citation type="journal article" date="2024" name="BMC Genomics">
        <title>Genome assembly of redclaw crayfish (Cherax quadricarinatus) provides insights into its immune adaptation and hypoxia tolerance.</title>
        <authorList>
            <person name="Liu Z."/>
            <person name="Zheng J."/>
            <person name="Li H."/>
            <person name="Fang K."/>
            <person name="Wang S."/>
            <person name="He J."/>
            <person name="Zhou D."/>
            <person name="Weng S."/>
            <person name="Chi M."/>
            <person name="Gu Z."/>
            <person name="He J."/>
            <person name="Li F."/>
            <person name="Wang M."/>
        </authorList>
    </citation>
    <scope>NUCLEOTIDE SEQUENCE [LARGE SCALE GENOMIC DNA]</scope>
    <source>
        <strain evidence="1">ZL_2023a</strain>
    </source>
</reference>
<organism evidence="1 2">
    <name type="scientific">Cherax quadricarinatus</name>
    <name type="common">Australian red claw crayfish</name>
    <dbReference type="NCBI Taxonomy" id="27406"/>
    <lineage>
        <taxon>Eukaryota</taxon>
        <taxon>Metazoa</taxon>
        <taxon>Ecdysozoa</taxon>
        <taxon>Arthropoda</taxon>
        <taxon>Crustacea</taxon>
        <taxon>Multicrustacea</taxon>
        <taxon>Malacostraca</taxon>
        <taxon>Eumalacostraca</taxon>
        <taxon>Eucarida</taxon>
        <taxon>Decapoda</taxon>
        <taxon>Pleocyemata</taxon>
        <taxon>Astacidea</taxon>
        <taxon>Parastacoidea</taxon>
        <taxon>Parastacidae</taxon>
        <taxon>Cherax</taxon>
    </lineage>
</organism>
<evidence type="ECO:0000313" key="1">
    <source>
        <dbReference type="EMBL" id="KAK8750618.1"/>
    </source>
</evidence>
<comment type="caution">
    <text evidence="1">The sequence shown here is derived from an EMBL/GenBank/DDBJ whole genome shotgun (WGS) entry which is preliminary data.</text>
</comment>
<dbReference type="EMBL" id="JARKIK010000007">
    <property type="protein sequence ID" value="KAK8750618.1"/>
    <property type="molecule type" value="Genomic_DNA"/>
</dbReference>
<sequence length="914" mass="102508">MWSLWSERPVPLSENGCKTHARWYVIEMRFGECLKDIKRKFTQWCDNVDLSQELLKDWNPNLTLGSTIQSMNKGNYYYLTLKNVSHKTPKMLLFKLLQNLERDCKIEMNFGWVRWLTGENEDMQFDIRRTGLGIILLGTFSDQMKVSTKPTKIPWEESPEKLLLEIPLVLTKEEELLSSTPESPVSLHNCITHIKAVHCPDQMYSGNVPTTTIKSVKTKPSEVDQEYGEALITPASLSYQYDTQGCSSQADSMLVTSHIRAAVDDIYVPVGGSVDHCPTGSLLNQADTKHSTLKVQTVEEEAAPTTMWAVSTQKLIPVSVTGVEIHGRWYIMQMNIHDIQRMTQELTQWSRHVDLNKEYLKNWNPKITLGITENSSTQKYKYYLILKNVSCYATRSSLLYLLETLGNHQIINTCIGWVRWLTGAKEDTQLDIFGTNLKLLLMGTVGEQKKAAEWAIREPWYEKSTALLLDISLGKVALEETTPALLTPNSSAPSAMLTQSSEMLKTWHQPGSVVEGHHNVNLTNTPAFPNLGNTSSSESLFVQKAGATPREHTARNCERKLQCSQNQTQRSKYFKFRAKADQQVQFESQNSQFSQSVRNLTSKNGQNNSQGSEYSQFVHDMSQISHDDTQRSQYSQFRAYIQRAGVGCAQSESSQNYQQTHKSGESVVQHSQNYQVGTNNFATPNCSAAPGVVTAFADAAADDAAASDAAASDAAATDAAATDAAANDAAATDATAADAATEDSSPADLRTPVQPSLLTLVLEEKLLRNLQQKHYKETGIHVNFTVTSRNPLTVQCSVCNEAVQPGSTEQQFTDLRCHLLDESHTSHLRTMDKGNQVEAVFKWIDATYKNEFVLKRKFAACRCDKTQISLLPGDNPYDNITFHLNTKKHKTARTKFVNSEDIIKYFKIKKVLRK</sequence>